<dbReference type="InterPro" id="IPR015889">
    <property type="entry name" value="Intradiol_dOase_core"/>
</dbReference>
<dbReference type="InterPro" id="IPR050770">
    <property type="entry name" value="Intradiol_RC_Dioxygenase"/>
</dbReference>
<evidence type="ECO:0000256" key="1">
    <source>
        <dbReference type="ARBA" id="ARBA00007825"/>
    </source>
</evidence>
<feature type="domain" description="Intradiol ring-cleavage dioxygenases" evidence="4">
    <location>
        <begin position="81"/>
        <end position="158"/>
    </location>
</feature>
<organism evidence="5 6">
    <name type="scientific">Orientia chuto str. Dubai</name>
    <dbReference type="NCBI Taxonomy" id="1359168"/>
    <lineage>
        <taxon>Bacteria</taxon>
        <taxon>Pseudomonadati</taxon>
        <taxon>Pseudomonadota</taxon>
        <taxon>Alphaproteobacteria</taxon>
        <taxon>Rickettsiales</taxon>
        <taxon>Rickettsiaceae</taxon>
        <taxon>Rickettsieae</taxon>
        <taxon>Orientia</taxon>
    </lineage>
</organism>
<protein>
    <submittedName>
        <fullName evidence="5">Dioxygenase family protein</fullName>
    </submittedName>
</protein>
<name>A0A0F3MPH9_9RICK</name>
<dbReference type="Proteomes" id="UP000033616">
    <property type="component" value="Unassembled WGS sequence"/>
</dbReference>
<keyword evidence="2 5" id="KW-0223">Dioxygenase</keyword>
<evidence type="ECO:0000313" key="5">
    <source>
        <dbReference type="EMBL" id="KJV57551.1"/>
    </source>
</evidence>
<keyword evidence="6" id="KW-1185">Reference proteome</keyword>
<dbReference type="PANTHER" id="PTHR33711:SF10">
    <property type="entry name" value="INTRADIOL RING-CLEAVAGE DIOXYGENASES DOMAIN-CONTAINING PROTEIN"/>
    <property type="match status" value="1"/>
</dbReference>
<accession>A0A0F3MPH9</accession>
<evidence type="ECO:0000256" key="3">
    <source>
        <dbReference type="ARBA" id="ARBA00023002"/>
    </source>
</evidence>
<sequence length="230" mass="26021">MLNPKKQLILYLFCYLAICNIQAIPIEINNNTNLNSRINVNDKINACQATKIVTNNYEPGIFNSTNNLLRHVGQNYKLKDKIVIIRGTVVDKNCVPVLDAKVYLWQVDANGKYPYIPLKSAIDQSLISNNLESTFTGSGMTTTNNNGNFYFMTIYPAAVHNIPPHFNFRVKHMELGSLQTIQIIKNDEILKLPCSNCIHNTEIIIEYVTLVMPSASKIRRHNIHAITKSS</sequence>
<dbReference type="GO" id="GO:0016702">
    <property type="term" value="F:oxidoreductase activity, acting on single donors with incorporation of molecular oxygen, incorporation of two atoms of oxygen"/>
    <property type="evidence" value="ECO:0007669"/>
    <property type="project" value="InterPro"/>
</dbReference>
<comment type="caution">
    <text evidence="5">The sequence shown here is derived from an EMBL/GenBank/DDBJ whole genome shotgun (WGS) entry which is preliminary data.</text>
</comment>
<keyword evidence="3" id="KW-0560">Oxidoreductase</keyword>
<proteinExistence type="inferred from homology"/>
<dbReference type="GO" id="GO:0008199">
    <property type="term" value="F:ferric iron binding"/>
    <property type="evidence" value="ECO:0007669"/>
    <property type="project" value="InterPro"/>
</dbReference>
<gene>
    <name evidence="5" type="ORF">OCHUTO_0065</name>
</gene>
<reference evidence="5 6" key="1">
    <citation type="submission" date="2015-02" db="EMBL/GenBank/DDBJ databases">
        <title>Genome Sequencing of Rickettsiales.</title>
        <authorList>
            <person name="Daugherty S.C."/>
            <person name="Su Q."/>
            <person name="Abolude K."/>
            <person name="Beier-Sexton M."/>
            <person name="Carlyon J.A."/>
            <person name="Carter R."/>
            <person name="Day N.P."/>
            <person name="Dumler S.J."/>
            <person name="Dyachenko V."/>
            <person name="Godinez A."/>
            <person name="Kurtti T.J."/>
            <person name="Lichay M."/>
            <person name="Mullins K.E."/>
            <person name="Ott S."/>
            <person name="Pappas-Brown V."/>
            <person name="Paris D.H."/>
            <person name="Patel P."/>
            <person name="Richards A.L."/>
            <person name="Sadzewicz L."/>
            <person name="Sears K."/>
            <person name="Seidman D."/>
            <person name="Sengamalay N."/>
            <person name="Stenos J."/>
            <person name="Tallon L.J."/>
            <person name="Vincent G."/>
            <person name="Fraser C.M."/>
            <person name="Munderloh U."/>
            <person name="Dunning-Hotopp J.C."/>
        </authorList>
    </citation>
    <scope>NUCLEOTIDE SEQUENCE [LARGE SCALE GENOMIC DNA]</scope>
    <source>
        <strain evidence="5 6">Fuller</strain>
    </source>
</reference>
<dbReference type="AlphaFoldDB" id="A0A0F3MPH9"/>
<dbReference type="InterPro" id="IPR000627">
    <property type="entry name" value="Intradiol_dOase_C"/>
</dbReference>
<dbReference type="OrthoDB" id="9805815at2"/>
<dbReference type="PATRIC" id="fig|1359168.3.peg.66"/>
<dbReference type="Pfam" id="PF00775">
    <property type="entry name" value="Dioxygenase_C"/>
    <property type="match status" value="1"/>
</dbReference>
<evidence type="ECO:0000256" key="2">
    <source>
        <dbReference type="ARBA" id="ARBA00022964"/>
    </source>
</evidence>
<dbReference type="STRING" id="1359168.OCHUTO_0065"/>
<evidence type="ECO:0000313" key="6">
    <source>
        <dbReference type="Proteomes" id="UP000033616"/>
    </source>
</evidence>
<dbReference type="Gene3D" id="2.60.130.10">
    <property type="entry name" value="Aromatic compound dioxygenase"/>
    <property type="match status" value="1"/>
</dbReference>
<dbReference type="EMBL" id="LANP01000001">
    <property type="protein sequence ID" value="KJV57551.1"/>
    <property type="molecule type" value="Genomic_DNA"/>
</dbReference>
<evidence type="ECO:0000259" key="4">
    <source>
        <dbReference type="Pfam" id="PF00775"/>
    </source>
</evidence>
<dbReference type="RefSeq" id="WP_052694595.1">
    <property type="nucleotide sequence ID" value="NZ_LANP01000001.1"/>
</dbReference>
<dbReference type="SUPFAM" id="SSF49482">
    <property type="entry name" value="Aromatic compound dioxygenase"/>
    <property type="match status" value="1"/>
</dbReference>
<dbReference type="PANTHER" id="PTHR33711">
    <property type="entry name" value="DIOXYGENASE, PUTATIVE (AFU_ORTHOLOGUE AFUA_2G02910)-RELATED"/>
    <property type="match status" value="1"/>
</dbReference>
<comment type="similarity">
    <text evidence="1">Belongs to the intradiol ring-cleavage dioxygenase family.</text>
</comment>